<feature type="region of interest" description="Disordered" evidence="1">
    <location>
        <begin position="122"/>
        <end position="142"/>
    </location>
</feature>
<proteinExistence type="predicted"/>
<evidence type="ECO:0000256" key="1">
    <source>
        <dbReference type="SAM" id="MobiDB-lite"/>
    </source>
</evidence>
<dbReference type="GeneID" id="113510484"/>
<reference evidence="3" key="1">
    <citation type="submission" date="2025-08" db="UniProtKB">
        <authorList>
            <consortium name="RefSeq"/>
        </authorList>
    </citation>
    <scope>IDENTIFICATION</scope>
    <source>
        <tissue evidence="3">Whole larvae</tissue>
    </source>
</reference>
<dbReference type="Proteomes" id="UP001652740">
    <property type="component" value="Unplaced"/>
</dbReference>
<evidence type="ECO:0000313" key="2">
    <source>
        <dbReference type="Proteomes" id="UP001652740"/>
    </source>
</evidence>
<protein>
    <submittedName>
        <fullName evidence="3">Uncharacterized protein LOC113510484 isoform X1</fullName>
    </submittedName>
</protein>
<gene>
    <name evidence="3" type="primary">LOC113510484</name>
</gene>
<accession>A0ABM3MB07</accession>
<dbReference type="RefSeq" id="XP_052748544.1">
    <property type="nucleotide sequence ID" value="XM_052892584.1"/>
</dbReference>
<organism evidence="2 3">
    <name type="scientific">Galleria mellonella</name>
    <name type="common">Greater wax moth</name>
    <dbReference type="NCBI Taxonomy" id="7137"/>
    <lineage>
        <taxon>Eukaryota</taxon>
        <taxon>Metazoa</taxon>
        <taxon>Ecdysozoa</taxon>
        <taxon>Arthropoda</taxon>
        <taxon>Hexapoda</taxon>
        <taxon>Insecta</taxon>
        <taxon>Pterygota</taxon>
        <taxon>Neoptera</taxon>
        <taxon>Endopterygota</taxon>
        <taxon>Lepidoptera</taxon>
        <taxon>Glossata</taxon>
        <taxon>Ditrysia</taxon>
        <taxon>Pyraloidea</taxon>
        <taxon>Pyralidae</taxon>
        <taxon>Galleriinae</taxon>
        <taxon>Galleria</taxon>
    </lineage>
</organism>
<keyword evidence="2" id="KW-1185">Reference proteome</keyword>
<evidence type="ECO:0000313" key="3">
    <source>
        <dbReference type="RefSeq" id="XP_052748544.1"/>
    </source>
</evidence>
<sequence>MSKNVQHPGLLITIYVRIALSKKYILSSDESFENMIYYKDCNHKHATEAPPAHRDAEHTPPPRPQCLFPKMCCSMSCENECVSNSQQKSFMSRQMEPLQDLLPPMQPVPPQLQPVQPQIQRGRKKKVMQPKMQPPIGGRRDFGFTKERIKSLISQDEDIRKILKDLVRVTMQKVDLLEMYNARRNANIKNEKSNYSDEEYED</sequence>
<name>A0ABM3MB07_GALME</name>